<evidence type="ECO:0000256" key="2">
    <source>
        <dbReference type="ARBA" id="ARBA00023004"/>
    </source>
</evidence>
<feature type="domain" description="4Fe-4S ferredoxin-type" evidence="4">
    <location>
        <begin position="180"/>
        <end position="209"/>
    </location>
</feature>
<dbReference type="AlphaFoldDB" id="A0A9D1Z6L8"/>
<reference evidence="5" key="1">
    <citation type="journal article" date="2021" name="PeerJ">
        <title>Extensive microbial diversity within the chicken gut microbiome revealed by metagenomics and culture.</title>
        <authorList>
            <person name="Gilroy R."/>
            <person name="Ravi A."/>
            <person name="Getino M."/>
            <person name="Pursley I."/>
            <person name="Horton D.L."/>
            <person name="Alikhan N.F."/>
            <person name="Baker D."/>
            <person name="Gharbi K."/>
            <person name="Hall N."/>
            <person name="Watson M."/>
            <person name="Adriaenssens E.M."/>
            <person name="Foster-Nyarko E."/>
            <person name="Jarju S."/>
            <person name="Secka A."/>
            <person name="Antonio M."/>
            <person name="Oren A."/>
            <person name="Chaudhuri R.R."/>
            <person name="La Ragione R."/>
            <person name="Hildebrand F."/>
            <person name="Pallen M.J."/>
        </authorList>
    </citation>
    <scope>NUCLEOTIDE SEQUENCE</scope>
    <source>
        <strain evidence="5">CHK33-7979</strain>
    </source>
</reference>
<dbReference type="NCBIfam" id="NF038196">
    <property type="entry name" value="ferrodoxin_EFR1"/>
    <property type="match status" value="1"/>
</dbReference>
<proteinExistence type="predicted"/>
<accession>A0A9D1Z6L8</accession>
<evidence type="ECO:0000313" key="6">
    <source>
        <dbReference type="Proteomes" id="UP000886824"/>
    </source>
</evidence>
<dbReference type="SUPFAM" id="SSF52218">
    <property type="entry name" value="Flavoproteins"/>
    <property type="match status" value="1"/>
</dbReference>
<dbReference type="PROSITE" id="PS51379">
    <property type="entry name" value="4FE4S_FER_2"/>
    <property type="match status" value="2"/>
</dbReference>
<evidence type="ECO:0000256" key="1">
    <source>
        <dbReference type="ARBA" id="ARBA00022723"/>
    </source>
</evidence>
<keyword evidence="1" id="KW-0479">Metal-binding</keyword>
<organism evidence="5 6">
    <name type="scientific">Candidatus Intestinimonas merdavium</name>
    <dbReference type="NCBI Taxonomy" id="2838622"/>
    <lineage>
        <taxon>Bacteria</taxon>
        <taxon>Bacillati</taxon>
        <taxon>Bacillota</taxon>
        <taxon>Clostridia</taxon>
        <taxon>Eubacteriales</taxon>
        <taxon>Intestinimonas</taxon>
    </lineage>
</organism>
<evidence type="ECO:0000313" key="5">
    <source>
        <dbReference type="EMBL" id="HIY72996.1"/>
    </source>
</evidence>
<dbReference type="PROSITE" id="PS00198">
    <property type="entry name" value="4FE4S_FER_1"/>
    <property type="match status" value="1"/>
</dbReference>
<dbReference type="Gene3D" id="3.30.70.20">
    <property type="match status" value="1"/>
</dbReference>
<dbReference type="InterPro" id="IPR047964">
    <property type="entry name" value="EFR1-like"/>
</dbReference>
<dbReference type="GO" id="GO:0046872">
    <property type="term" value="F:metal ion binding"/>
    <property type="evidence" value="ECO:0007669"/>
    <property type="project" value="UniProtKB-KW"/>
</dbReference>
<keyword evidence="3" id="KW-0411">Iron-sulfur</keyword>
<gene>
    <name evidence="5" type="ORF">H9826_03315</name>
</gene>
<name>A0A9D1Z6L8_9FIRM</name>
<dbReference type="SUPFAM" id="SSF54862">
    <property type="entry name" value="4Fe-4S ferredoxins"/>
    <property type="match status" value="1"/>
</dbReference>
<protein>
    <submittedName>
        <fullName evidence="5">EFR1 family ferrodoxin</fullName>
    </submittedName>
</protein>
<keyword evidence="2" id="KW-0408">Iron</keyword>
<dbReference type="Gene3D" id="3.40.50.360">
    <property type="match status" value="1"/>
</dbReference>
<dbReference type="Pfam" id="PF12724">
    <property type="entry name" value="Flavodoxin_5"/>
    <property type="match status" value="1"/>
</dbReference>
<sequence length="253" mass="27726">MILYFTGTGNSRACAKWLSSALDDSCTDTFSFIRNGIAGEFTSQTPWVFVAPTYSWRLPRVFAEFLRASRLSGARDAYFVMTCGADIGAAARYNHALSARLGLRCRGTLPVVMPENYIAMFSAPEREEALPILAAARPTLERAAACIRAGADFPEGRVSLLDGLKSGIVNDLFYRFQVKAGPFAVSNACISCGKCERDCPLGNIRLEQGRPVWGGRCTHCMACICGCPTSAIEYGKISRDKPRYQCPEDPFRD</sequence>
<dbReference type="Proteomes" id="UP000886824">
    <property type="component" value="Unassembled WGS sequence"/>
</dbReference>
<evidence type="ECO:0000256" key="3">
    <source>
        <dbReference type="ARBA" id="ARBA00023014"/>
    </source>
</evidence>
<dbReference type="GO" id="GO:0051536">
    <property type="term" value="F:iron-sulfur cluster binding"/>
    <property type="evidence" value="ECO:0007669"/>
    <property type="project" value="UniProtKB-KW"/>
</dbReference>
<evidence type="ECO:0000259" key="4">
    <source>
        <dbReference type="PROSITE" id="PS51379"/>
    </source>
</evidence>
<dbReference type="InterPro" id="IPR026816">
    <property type="entry name" value="Flavodoxin_dom"/>
</dbReference>
<feature type="domain" description="4Fe-4S ferredoxin-type" evidence="4">
    <location>
        <begin position="216"/>
        <end position="237"/>
    </location>
</feature>
<dbReference type="InterPro" id="IPR029039">
    <property type="entry name" value="Flavoprotein-like_sf"/>
</dbReference>
<reference evidence="5" key="2">
    <citation type="submission" date="2021-04" db="EMBL/GenBank/DDBJ databases">
        <authorList>
            <person name="Gilroy R."/>
        </authorList>
    </citation>
    <scope>NUCLEOTIDE SEQUENCE</scope>
    <source>
        <strain evidence="5">CHK33-7979</strain>
    </source>
</reference>
<dbReference type="EMBL" id="DXCX01000033">
    <property type="protein sequence ID" value="HIY72996.1"/>
    <property type="molecule type" value="Genomic_DNA"/>
</dbReference>
<comment type="caution">
    <text evidence="5">The sequence shown here is derived from an EMBL/GenBank/DDBJ whole genome shotgun (WGS) entry which is preliminary data.</text>
</comment>
<dbReference type="InterPro" id="IPR017900">
    <property type="entry name" value="4Fe4S_Fe_S_CS"/>
</dbReference>
<dbReference type="InterPro" id="IPR017896">
    <property type="entry name" value="4Fe4S_Fe-S-bd"/>
</dbReference>